<gene>
    <name evidence="2" type="ORF">EDD60_11022</name>
</gene>
<dbReference type="Gene3D" id="2.30.30.240">
    <property type="entry name" value="PRC-barrel domain"/>
    <property type="match status" value="1"/>
</dbReference>
<dbReference type="Pfam" id="PF05239">
    <property type="entry name" value="PRC"/>
    <property type="match status" value="1"/>
</dbReference>
<comment type="caution">
    <text evidence="2">The sequence shown here is derived from an EMBL/GenBank/DDBJ whole genome shotgun (WGS) entry which is preliminary data.</text>
</comment>
<keyword evidence="3" id="KW-1185">Reference proteome</keyword>
<dbReference type="InterPro" id="IPR011033">
    <property type="entry name" value="PRC_barrel-like_sf"/>
</dbReference>
<dbReference type="EMBL" id="SMCQ01000010">
    <property type="protein sequence ID" value="TCV99332.1"/>
    <property type="molecule type" value="Genomic_DNA"/>
</dbReference>
<protein>
    <submittedName>
        <fullName evidence="2">YlmC/YmxH family sporulation protein</fullName>
    </submittedName>
</protein>
<evidence type="ECO:0000313" key="3">
    <source>
        <dbReference type="Proteomes" id="UP000295515"/>
    </source>
</evidence>
<organism evidence="2 3">
    <name type="scientific">Longibaculum muris</name>
    <dbReference type="NCBI Taxonomy" id="1796628"/>
    <lineage>
        <taxon>Bacteria</taxon>
        <taxon>Bacillati</taxon>
        <taxon>Bacillota</taxon>
        <taxon>Erysipelotrichia</taxon>
        <taxon>Erysipelotrichales</taxon>
        <taxon>Coprobacillaceae</taxon>
        <taxon>Longibaculum</taxon>
    </lineage>
</organism>
<evidence type="ECO:0000259" key="1">
    <source>
        <dbReference type="Pfam" id="PF05239"/>
    </source>
</evidence>
<evidence type="ECO:0000313" key="2">
    <source>
        <dbReference type="EMBL" id="TCV99332.1"/>
    </source>
</evidence>
<dbReference type="PANTHER" id="PTHR40061:SF1">
    <property type="entry name" value="SPORULATION PROTEIN YLMC-RELATED"/>
    <property type="match status" value="1"/>
</dbReference>
<feature type="domain" description="PRC-barrel" evidence="1">
    <location>
        <begin position="2"/>
        <end position="78"/>
    </location>
</feature>
<accession>A0A4R3Z5Y8</accession>
<sequence length="82" mass="9088">MMRFVTIQSKDVINAATGSKIGYVSDIEIDPFCRTIQAIIVERFNAFKLVCVFKGPPCLVIPIENIITIGEDVILVNVDCDI</sequence>
<dbReference type="InterPro" id="IPR014238">
    <property type="entry name" value="Spore_YlmC/YmxH"/>
</dbReference>
<dbReference type="Proteomes" id="UP000295515">
    <property type="component" value="Unassembled WGS sequence"/>
</dbReference>
<dbReference type="AlphaFoldDB" id="A0A4R3Z5Y8"/>
<dbReference type="NCBIfam" id="TIGR02888">
    <property type="entry name" value="spore_YlmC_YmxH"/>
    <property type="match status" value="1"/>
</dbReference>
<dbReference type="InterPro" id="IPR027275">
    <property type="entry name" value="PRC-brl_dom"/>
</dbReference>
<reference evidence="2 3" key="1">
    <citation type="submission" date="2019-03" db="EMBL/GenBank/DDBJ databases">
        <title>Genomic Encyclopedia of Type Strains, Phase IV (KMG-IV): sequencing the most valuable type-strain genomes for metagenomic binning, comparative biology and taxonomic classification.</title>
        <authorList>
            <person name="Goeker M."/>
        </authorList>
    </citation>
    <scope>NUCLEOTIDE SEQUENCE [LARGE SCALE GENOMIC DNA]</scope>
    <source>
        <strain evidence="2 3">DSM 29487</strain>
    </source>
</reference>
<proteinExistence type="predicted"/>
<name>A0A4R3Z5Y8_9FIRM</name>
<dbReference type="PANTHER" id="PTHR40061">
    <property type="entry name" value="SPORULATION PROTEIN YLMC-RELATED"/>
    <property type="match status" value="1"/>
</dbReference>
<dbReference type="SUPFAM" id="SSF50346">
    <property type="entry name" value="PRC-barrel domain"/>
    <property type="match status" value="1"/>
</dbReference>